<dbReference type="Pfam" id="PF12437">
    <property type="entry name" value="GSIII_N"/>
    <property type="match status" value="1"/>
</dbReference>
<dbReference type="Pfam" id="PF18318">
    <property type="entry name" value="Gln-synt_C-ter"/>
    <property type="match status" value="1"/>
</dbReference>
<dbReference type="InterPro" id="IPR014746">
    <property type="entry name" value="Gln_synth/guanido_kin_cat_dom"/>
</dbReference>
<evidence type="ECO:0000259" key="3">
    <source>
        <dbReference type="PROSITE" id="PS51986"/>
    </source>
</evidence>
<proteinExistence type="inferred from homology"/>
<dbReference type="AlphaFoldDB" id="A0A6N2R1Q5"/>
<sequence>MMSDSTRTQAISAIASLPVSGVSESAPVRIDYYGADVFSTEVMKKYLPKDTAKTLLSTIQDGLPLNADIAADVAHAMKQWALERGATHYTHWFQPMTGSTAEKHDSFLDPKGMEPIMSFSGKNLIVSEPDASSFPSGGLRCTFEARGYTAWDPTSPAFIKRHGNGATLCIPTAYCSYTGDALDKKTPLLRSRQALGNAVKRLMKCFGLPDERVTITLGPEQEYFLIDKNFYLNRPDLVQTGRTLFGAPPAKHQQLEDHYFGSIKPRILNFMNDVEKELWRLGIPAKTRHNEVAPAQFELAPLFEDVNLAIDHNMLVMEILRQQASRHGLVCLLHEKPFVGVNGSGKHNNWSISYGDKNLLDPGTDPQQNAIFLTVLAAIIEAVDKHSDLLRNSVASAGNDHRLGANEAPPAIISIFLGDQLNEVIENIINGESGRGRRNDTLQIGVDTLPVLPRDATDRNRTSPFAFTGNKFEFRAPGSAQSCAGPMMTLNTIVAEAFDSLAEELSSFAPETFLAQLQETLKRRISEHKRIIFNGDNYSEEWVKEAERRGLPNLKNTMTALHTLVNEKNVALFEKYGVFSRRELESRFEIFLEEYHRRIRIEGRLSWEMAATIILPALRNEYKQTVSALSRALDAKRTNGTAALQKLADKLGDALDSVVSDLDTLETALTSCHEDILAAMSRLRTSVDAAETLVNDRSWPLPKYREMLFIY</sequence>
<evidence type="ECO:0000259" key="4">
    <source>
        <dbReference type="PROSITE" id="PS51987"/>
    </source>
</evidence>
<dbReference type="PROSITE" id="PS51987">
    <property type="entry name" value="GS_CATALYTIC"/>
    <property type="match status" value="1"/>
</dbReference>
<evidence type="ECO:0000256" key="2">
    <source>
        <dbReference type="RuleBase" id="RU000384"/>
    </source>
</evidence>
<dbReference type="InterPro" id="IPR040577">
    <property type="entry name" value="Gln-synt_C"/>
</dbReference>
<dbReference type="PROSITE" id="PS51986">
    <property type="entry name" value="GS_BETA_GRASP"/>
    <property type="match status" value="1"/>
</dbReference>
<comment type="similarity">
    <text evidence="1 2">Belongs to the glutamine synthetase family.</text>
</comment>
<dbReference type="SUPFAM" id="SSF55931">
    <property type="entry name" value="Glutamine synthetase/guanido kinase"/>
    <property type="match status" value="1"/>
</dbReference>
<feature type="domain" description="GS beta-grasp" evidence="3">
    <location>
        <begin position="87"/>
        <end position="179"/>
    </location>
</feature>
<dbReference type="EMBL" id="CACRSS010000001">
    <property type="protein sequence ID" value="VYS74051.1"/>
    <property type="molecule type" value="Genomic_DNA"/>
</dbReference>
<dbReference type="PANTHER" id="PTHR42974:SF1">
    <property type="entry name" value="TYPE-3 GLUTAMINE SYNTHETASE"/>
    <property type="match status" value="1"/>
</dbReference>
<keyword evidence="5" id="KW-0436">Ligase</keyword>
<dbReference type="EC" id="6.3.1.2" evidence="5"/>
<dbReference type="GO" id="GO:0006542">
    <property type="term" value="P:glutamine biosynthetic process"/>
    <property type="evidence" value="ECO:0007669"/>
    <property type="project" value="InterPro"/>
</dbReference>
<dbReference type="PANTHER" id="PTHR42974">
    <property type="entry name" value="GLUTAMINE SYNTHETASE"/>
    <property type="match status" value="1"/>
</dbReference>
<dbReference type="PROSITE" id="PS00181">
    <property type="entry name" value="GLNA_ATP"/>
    <property type="match status" value="1"/>
</dbReference>
<dbReference type="GeneID" id="84024789"/>
<organism evidence="5">
    <name type="scientific">Akkermansia muciniphila</name>
    <dbReference type="NCBI Taxonomy" id="239935"/>
    <lineage>
        <taxon>Bacteria</taxon>
        <taxon>Pseudomonadati</taxon>
        <taxon>Verrucomicrobiota</taxon>
        <taxon>Verrucomicrobiia</taxon>
        <taxon>Verrucomicrobiales</taxon>
        <taxon>Akkermansiaceae</taxon>
        <taxon>Akkermansia</taxon>
    </lineage>
</organism>
<dbReference type="Pfam" id="PF00120">
    <property type="entry name" value="Gln-synt_C"/>
    <property type="match status" value="1"/>
</dbReference>
<dbReference type="InterPro" id="IPR008146">
    <property type="entry name" value="Gln_synth_cat_dom"/>
</dbReference>
<dbReference type="InterPro" id="IPR022147">
    <property type="entry name" value="GSIII_N"/>
</dbReference>
<name>A0A6N2R1Q5_9BACT</name>
<dbReference type="SMART" id="SM01230">
    <property type="entry name" value="Gln-synt_C"/>
    <property type="match status" value="1"/>
</dbReference>
<dbReference type="InterPro" id="IPR052725">
    <property type="entry name" value="GS_Type-3"/>
</dbReference>
<evidence type="ECO:0000313" key="5">
    <source>
        <dbReference type="EMBL" id="VYS74051.1"/>
    </source>
</evidence>
<reference evidence="5" key="1">
    <citation type="submission" date="2019-11" db="EMBL/GenBank/DDBJ databases">
        <authorList>
            <person name="Feng L."/>
        </authorList>
    </citation>
    <scope>NUCLEOTIDE SEQUENCE</scope>
    <source>
        <strain evidence="5">AMuciniphilaLFYP55</strain>
    </source>
</reference>
<dbReference type="InterPro" id="IPR008147">
    <property type="entry name" value="Gln_synt_N"/>
</dbReference>
<gene>
    <name evidence="5" type="primary">glnA_1</name>
    <name evidence="5" type="ORF">AMLFYP55_00113</name>
</gene>
<evidence type="ECO:0000256" key="1">
    <source>
        <dbReference type="PROSITE-ProRule" id="PRU01330"/>
    </source>
</evidence>
<protein>
    <submittedName>
        <fullName evidence="5">Glutamine synthetase</fullName>
        <ecNumber evidence="5">6.3.1.2</ecNumber>
    </submittedName>
</protein>
<dbReference type="Gene3D" id="3.30.590.10">
    <property type="entry name" value="Glutamine synthetase/guanido kinase, catalytic domain"/>
    <property type="match status" value="1"/>
</dbReference>
<dbReference type="RefSeq" id="WP_180971036.1">
    <property type="nucleotide sequence ID" value="NZ_CACRSS010000001.1"/>
</dbReference>
<accession>A0A6N2R1Q5</accession>
<dbReference type="GO" id="GO:0004356">
    <property type="term" value="F:glutamine synthetase activity"/>
    <property type="evidence" value="ECO:0007669"/>
    <property type="project" value="UniProtKB-EC"/>
</dbReference>
<feature type="domain" description="GS catalytic" evidence="4">
    <location>
        <begin position="191"/>
        <end position="614"/>
    </location>
</feature>
<dbReference type="Gene3D" id="1.20.120.1560">
    <property type="match status" value="1"/>
</dbReference>
<dbReference type="InterPro" id="IPR027303">
    <property type="entry name" value="Gln_synth_gly_rich_site"/>
</dbReference>